<reference evidence="2" key="1">
    <citation type="submission" date="2023-07" db="EMBL/GenBank/DDBJ databases">
        <title>Chromosome-level Genome Assembly of Striped Snakehead (Channa striata).</title>
        <authorList>
            <person name="Liu H."/>
        </authorList>
    </citation>
    <scope>NUCLEOTIDE SEQUENCE</scope>
    <source>
        <strain evidence="2">Gz</strain>
        <tissue evidence="2">Muscle</tissue>
    </source>
</reference>
<organism evidence="2 3">
    <name type="scientific">Channa striata</name>
    <name type="common">Snakehead murrel</name>
    <name type="synonym">Ophicephalus striatus</name>
    <dbReference type="NCBI Taxonomy" id="64152"/>
    <lineage>
        <taxon>Eukaryota</taxon>
        <taxon>Metazoa</taxon>
        <taxon>Chordata</taxon>
        <taxon>Craniata</taxon>
        <taxon>Vertebrata</taxon>
        <taxon>Euteleostomi</taxon>
        <taxon>Actinopterygii</taxon>
        <taxon>Neopterygii</taxon>
        <taxon>Teleostei</taxon>
        <taxon>Neoteleostei</taxon>
        <taxon>Acanthomorphata</taxon>
        <taxon>Anabantaria</taxon>
        <taxon>Anabantiformes</taxon>
        <taxon>Channoidei</taxon>
        <taxon>Channidae</taxon>
        <taxon>Channa</taxon>
    </lineage>
</organism>
<evidence type="ECO:0000256" key="1">
    <source>
        <dbReference type="SAM" id="MobiDB-lite"/>
    </source>
</evidence>
<name>A0AA88LMG1_CHASR</name>
<sequence length="201" mass="21658">MSYGGSLQWTEVRYGRRGRLLRDGGGLAGARDQRRTDSRGMDRAFPVGWRRGPGVVDCIDPTPDSRLFTGEVDCRGQLRFIVCSTNLFPGELQSQKPVRQRDSAIIADLLAILRRASPVDAGPQLGILAVLRRASPIDAGLLLSRVAEAVRQRDSAIIADLLAILRRASPVDAGPQLGILAVLRRASPIDAGLLLSRGAVT</sequence>
<protein>
    <submittedName>
        <fullName evidence="2">Uncharacterized protein</fullName>
    </submittedName>
</protein>
<feature type="region of interest" description="Disordered" evidence="1">
    <location>
        <begin position="24"/>
        <end position="43"/>
    </location>
</feature>
<keyword evidence="3" id="KW-1185">Reference proteome</keyword>
<gene>
    <name evidence="2" type="ORF">Q5P01_000363</name>
</gene>
<comment type="caution">
    <text evidence="2">The sequence shown here is derived from an EMBL/GenBank/DDBJ whole genome shotgun (WGS) entry which is preliminary data.</text>
</comment>
<proteinExistence type="predicted"/>
<dbReference type="AlphaFoldDB" id="A0AA88LMG1"/>
<evidence type="ECO:0000313" key="3">
    <source>
        <dbReference type="Proteomes" id="UP001187415"/>
    </source>
</evidence>
<feature type="compositionally biased region" description="Basic and acidic residues" evidence="1">
    <location>
        <begin position="31"/>
        <end position="42"/>
    </location>
</feature>
<dbReference type="Proteomes" id="UP001187415">
    <property type="component" value="Unassembled WGS sequence"/>
</dbReference>
<accession>A0AA88LMG1</accession>
<evidence type="ECO:0000313" key="2">
    <source>
        <dbReference type="EMBL" id="KAK2814490.1"/>
    </source>
</evidence>
<dbReference type="EMBL" id="JAUPFM010000041">
    <property type="protein sequence ID" value="KAK2814490.1"/>
    <property type="molecule type" value="Genomic_DNA"/>
</dbReference>